<dbReference type="Proteomes" id="UP001194580">
    <property type="component" value="Unassembled WGS sequence"/>
</dbReference>
<feature type="compositionally biased region" description="Low complexity" evidence="2">
    <location>
        <begin position="182"/>
        <end position="195"/>
    </location>
</feature>
<feature type="coiled-coil region" evidence="1">
    <location>
        <begin position="518"/>
        <end position="545"/>
    </location>
</feature>
<feature type="compositionally biased region" description="Polar residues" evidence="2">
    <location>
        <begin position="69"/>
        <end position="88"/>
    </location>
</feature>
<protein>
    <recommendedName>
        <fullName evidence="3">F-box domain-containing protein</fullName>
    </recommendedName>
</protein>
<dbReference type="Pfam" id="PF12937">
    <property type="entry name" value="F-box-like"/>
    <property type="match status" value="1"/>
</dbReference>
<sequence length="571" mass="63220">MPANLAELVGKLNTAVSDAFTTSATTHAEPAATTTTSTDRTVTTTVTTADVGVTSTCVDNPALRRSSRVVRSTQAKTDSDMTEGSKSASAKVETATKKRARDGKATKDVNPARQVQAEDNLTPRKRRKKMTGKDAITAVGQDGDDGLQGHEIADDAGVSSSSKAESAPTPAPKKRGQTPKNATTDTRSTTASTTRTPKKKKRKAITADTKGKGKNKATADPTSLNNMEFQASTGDGGKQDQSDIEKGGPFMTVPSGEQGLNDIQRSSSTPSIFTRAISAPPKIDSQDPFASIPVEILQQILSWLPLPEIARVSLVSKAWLDAVHYLSVWKTICEMAGLGEPKKKYRTHMALACANSFWICSRCHSYTNAKSQRADLPLPVKDVDDNGKFHMLCLECRREYYLKHPEPLKKGAYRSEFSWIPKAGSIAPNGISINYDLSESQLRELETVGTSGHGLPLYNRSEVQRLALRVHGGWVGVDAGAENPRRKRASACAARAKAAKTYTRRPSMTPKMLERSRIAANKREIREEEQERRREEREQELWERRRERARWRRLEYEMRHPDRSWDRRHYL</sequence>
<dbReference type="AlphaFoldDB" id="A0AAD4D4K5"/>
<feature type="compositionally biased region" description="Polar residues" evidence="2">
    <location>
        <begin position="220"/>
        <end position="233"/>
    </location>
</feature>
<gene>
    <name evidence="4" type="ORF">BGZ95_003549</name>
</gene>
<dbReference type="InterPro" id="IPR036047">
    <property type="entry name" value="F-box-like_dom_sf"/>
</dbReference>
<keyword evidence="5" id="KW-1185">Reference proteome</keyword>
<evidence type="ECO:0000256" key="2">
    <source>
        <dbReference type="SAM" id="MobiDB-lite"/>
    </source>
</evidence>
<feature type="domain" description="F-box" evidence="3">
    <location>
        <begin position="286"/>
        <end position="332"/>
    </location>
</feature>
<organism evidence="4 5">
    <name type="scientific">Linnemannia exigua</name>
    <dbReference type="NCBI Taxonomy" id="604196"/>
    <lineage>
        <taxon>Eukaryota</taxon>
        <taxon>Fungi</taxon>
        <taxon>Fungi incertae sedis</taxon>
        <taxon>Mucoromycota</taxon>
        <taxon>Mortierellomycotina</taxon>
        <taxon>Mortierellomycetes</taxon>
        <taxon>Mortierellales</taxon>
        <taxon>Mortierellaceae</taxon>
        <taxon>Linnemannia</taxon>
    </lineage>
</organism>
<proteinExistence type="predicted"/>
<feature type="region of interest" description="Disordered" evidence="2">
    <location>
        <begin position="65"/>
        <end position="246"/>
    </location>
</feature>
<evidence type="ECO:0000313" key="5">
    <source>
        <dbReference type="Proteomes" id="UP001194580"/>
    </source>
</evidence>
<dbReference type="Gene3D" id="1.20.1280.50">
    <property type="match status" value="1"/>
</dbReference>
<keyword evidence="1" id="KW-0175">Coiled coil</keyword>
<evidence type="ECO:0000313" key="4">
    <source>
        <dbReference type="EMBL" id="KAG0264633.1"/>
    </source>
</evidence>
<evidence type="ECO:0000259" key="3">
    <source>
        <dbReference type="PROSITE" id="PS50181"/>
    </source>
</evidence>
<dbReference type="SUPFAM" id="SSF81383">
    <property type="entry name" value="F-box domain"/>
    <property type="match status" value="1"/>
</dbReference>
<comment type="caution">
    <text evidence="4">The sequence shown here is derived from an EMBL/GenBank/DDBJ whole genome shotgun (WGS) entry which is preliminary data.</text>
</comment>
<dbReference type="SMART" id="SM00256">
    <property type="entry name" value="FBOX"/>
    <property type="match status" value="1"/>
</dbReference>
<feature type="compositionally biased region" description="Basic and acidic residues" evidence="2">
    <location>
        <begin position="237"/>
        <end position="246"/>
    </location>
</feature>
<accession>A0AAD4D4K5</accession>
<evidence type="ECO:0000256" key="1">
    <source>
        <dbReference type="SAM" id="Coils"/>
    </source>
</evidence>
<name>A0AAD4D4K5_9FUNG</name>
<dbReference type="EMBL" id="JAAAIL010001814">
    <property type="protein sequence ID" value="KAG0264633.1"/>
    <property type="molecule type" value="Genomic_DNA"/>
</dbReference>
<dbReference type="InterPro" id="IPR001810">
    <property type="entry name" value="F-box_dom"/>
</dbReference>
<reference evidence="4" key="1">
    <citation type="journal article" date="2020" name="Fungal Divers.">
        <title>Resolving the Mortierellaceae phylogeny through synthesis of multi-gene phylogenetics and phylogenomics.</title>
        <authorList>
            <person name="Vandepol N."/>
            <person name="Liber J."/>
            <person name="Desiro A."/>
            <person name="Na H."/>
            <person name="Kennedy M."/>
            <person name="Barry K."/>
            <person name="Grigoriev I.V."/>
            <person name="Miller A.N."/>
            <person name="O'Donnell K."/>
            <person name="Stajich J.E."/>
            <person name="Bonito G."/>
        </authorList>
    </citation>
    <scope>NUCLEOTIDE SEQUENCE</scope>
    <source>
        <strain evidence="4">NRRL 28262</strain>
    </source>
</reference>
<dbReference type="PROSITE" id="PS50181">
    <property type="entry name" value="FBOX"/>
    <property type="match status" value="1"/>
</dbReference>